<evidence type="ECO:0000256" key="8">
    <source>
        <dbReference type="HAMAP-Rule" id="MF_00500"/>
    </source>
</evidence>
<keyword evidence="6 8" id="KW-0687">Ribonucleoprotein</keyword>
<comment type="caution">
    <text evidence="9">The sequence shown here is derived from an EMBL/GenBank/DDBJ whole genome shotgun (WGS) entry which is preliminary data.</text>
</comment>
<dbReference type="OMA" id="GVIHKNA"/>
<dbReference type="GO" id="GO:0005829">
    <property type="term" value="C:cytosol"/>
    <property type="evidence" value="ECO:0007669"/>
    <property type="project" value="TreeGrafter"/>
</dbReference>
<evidence type="ECO:0000256" key="7">
    <source>
        <dbReference type="ARBA" id="ARBA00035136"/>
    </source>
</evidence>
<evidence type="ECO:0000256" key="5">
    <source>
        <dbReference type="ARBA" id="ARBA00022980"/>
    </source>
</evidence>
<dbReference type="GO" id="GO:0006412">
    <property type="term" value="P:translation"/>
    <property type="evidence" value="ECO:0007669"/>
    <property type="project" value="UniProtKB-UniRule"/>
</dbReference>
<evidence type="ECO:0000256" key="1">
    <source>
        <dbReference type="ARBA" id="ARBA00003134"/>
    </source>
</evidence>
<dbReference type="GO" id="GO:0070181">
    <property type="term" value="F:small ribosomal subunit rRNA binding"/>
    <property type="evidence" value="ECO:0007669"/>
    <property type="project" value="TreeGrafter"/>
</dbReference>
<evidence type="ECO:0000256" key="6">
    <source>
        <dbReference type="ARBA" id="ARBA00023274"/>
    </source>
</evidence>
<comment type="similarity">
    <text evidence="2 8">Belongs to the bacterial ribosomal protein bS20 family.</text>
</comment>
<dbReference type="PANTHER" id="PTHR33398:SF1">
    <property type="entry name" value="SMALL RIBOSOMAL SUBUNIT PROTEIN BS20C"/>
    <property type="match status" value="1"/>
</dbReference>
<comment type="function">
    <text evidence="1 8">Binds directly to 16S ribosomal RNA.</text>
</comment>
<organism evidence="9">
    <name type="scientific">Caldicellulosiruptor owensensis</name>
    <dbReference type="NCBI Taxonomy" id="55205"/>
    <lineage>
        <taxon>Bacteria</taxon>
        <taxon>Bacillati</taxon>
        <taxon>Bacillota</taxon>
        <taxon>Bacillota incertae sedis</taxon>
        <taxon>Caldicellulosiruptorales</taxon>
        <taxon>Caldicellulosiruptoraceae</taxon>
        <taxon>Caldicellulosiruptor</taxon>
    </lineage>
</organism>
<dbReference type="SUPFAM" id="SSF46992">
    <property type="entry name" value="Ribosomal protein S20"/>
    <property type="match status" value="1"/>
</dbReference>
<evidence type="ECO:0000256" key="3">
    <source>
        <dbReference type="ARBA" id="ARBA00022730"/>
    </source>
</evidence>
<proteinExistence type="inferred from homology"/>
<dbReference type="PANTHER" id="PTHR33398">
    <property type="entry name" value="30S RIBOSOMAL PROTEIN S20"/>
    <property type="match status" value="1"/>
</dbReference>
<accession>A0A7C5Z7C3</accession>
<keyword evidence="5 8" id="KW-0689">Ribosomal protein</keyword>
<protein>
    <recommendedName>
        <fullName evidence="7 8">Small ribosomal subunit protein bS20</fullName>
    </recommendedName>
</protein>
<reference evidence="9" key="1">
    <citation type="journal article" date="2020" name="mSystems">
        <title>Genome- and Community-Level Interaction Insights into Carbon Utilization and Element Cycling Functions of Hydrothermarchaeota in Hydrothermal Sediment.</title>
        <authorList>
            <person name="Zhou Z."/>
            <person name="Liu Y."/>
            <person name="Xu W."/>
            <person name="Pan J."/>
            <person name="Luo Z.H."/>
            <person name="Li M."/>
        </authorList>
    </citation>
    <scope>NUCLEOTIDE SEQUENCE [LARGE SCALE GENOMIC DNA]</scope>
    <source>
        <strain evidence="9">SpSt-102</strain>
    </source>
</reference>
<evidence type="ECO:0000313" key="9">
    <source>
        <dbReference type="EMBL" id="HHS01899.1"/>
    </source>
</evidence>
<keyword evidence="3 8" id="KW-0699">rRNA-binding</keyword>
<dbReference type="GO" id="GO:0015935">
    <property type="term" value="C:small ribosomal subunit"/>
    <property type="evidence" value="ECO:0007669"/>
    <property type="project" value="TreeGrafter"/>
</dbReference>
<name>A0A7C5Z7C3_9FIRM</name>
<evidence type="ECO:0000256" key="4">
    <source>
        <dbReference type="ARBA" id="ARBA00022884"/>
    </source>
</evidence>
<dbReference type="SMR" id="A0A7C5Z7C3"/>
<dbReference type="InterPro" id="IPR036510">
    <property type="entry name" value="Ribosomal_bS20_sf"/>
</dbReference>
<dbReference type="GO" id="GO:0003735">
    <property type="term" value="F:structural constituent of ribosome"/>
    <property type="evidence" value="ECO:0007669"/>
    <property type="project" value="InterPro"/>
</dbReference>
<dbReference type="AlphaFoldDB" id="A0A7C5Z7C3"/>
<keyword evidence="4 8" id="KW-0694">RNA-binding</keyword>
<gene>
    <name evidence="8" type="primary">rpsT</name>
    <name evidence="9" type="ORF">ENL71_05150</name>
</gene>
<dbReference type="NCBIfam" id="TIGR00029">
    <property type="entry name" value="S20"/>
    <property type="match status" value="1"/>
</dbReference>
<evidence type="ECO:0000256" key="2">
    <source>
        <dbReference type="ARBA" id="ARBA00007634"/>
    </source>
</evidence>
<dbReference type="Pfam" id="PF01649">
    <property type="entry name" value="Ribosomal_S20p"/>
    <property type="match status" value="1"/>
</dbReference>
<dbReference type="HAMAP" id="MF_00500">
    <property type="entry name" value="Ribosomal_bS20"/>
    <property type="match status" value="1"/>
</dbReference>
<dbReference type="Gene3D" id="1.20.58.110">
    <property type="entry name" value="Ribosomal protein S20"/>
    <property type="match status" value="1"/>
</dbReference>
<sequence>MANTKSAKKKIKVIRRRTIENKIQKFKMKKAIKEVKKALLSGDIEKAKELYSKAAKLIDQTAAKGVIHKNNASRKKSRLMKLINKYAALSSPQPESKAQ</sequence>
<dbReference type="FunFam" id="1.20.58.110:FF:000001">
    <property type="entry name" value="30S ribosomal protein S20"/>
    <property type="match status" value="1"/>
</dbReference>
<dbReference type="InterPro" id="IPR002583">
    <property type="entry name" value="Ribosomal_bS20"/>
</dbReference>
<dbReference type="EMBL" id="DRUZ01000066">
    <property type="protein sequence ID" value="HHS01899.1"/>
    <property type="molecule type" value="Genomic_DNA"/>
</dbReference>